<dbReference type="PANTHER" id="PTHR43364">
    <property type="entry name" value="NADH-SPECIFIC METHYLGLYOXAL REDUCTASE-RELATED"/>
    <property type="match status" value="1"/>
</dbReference>
<sequence length="457" mass="51532">MLIDSKKLGPKFSEKPHPKAVYTSRPLSSYISKCSSTNFTLNNYISKELEFDIDIESNKSNVLGTKRNIEELNINSYENNEYQDTSSTKTAKALDDYVLLGRSGLRVSPLCLGTATFGEQWGIGANKEESKKVFDLYYERGGNFFDTACNYNDGEGERFLGDYVSDKRSDVVIATKYTCNTTSMQKDVRLNPNLGGNHRKSLVENLNESLKRLNMSYVDILYVHIYEFRTPIEEIMRSLDDAVRSGKVLYVAASNFPSWALARANTFAELRGWSSFIGLQTRYSLLDRSLEFDLQPACAELDVGIIPWGAVAEGFLTGKHTRESAANLKSEHRSHKVADHSKVEKNWKILDDVITVSKETGRTPVQVAMNWVQQKPGITSPLIGARTVTQLEENLKSLEFKLTPEQVKRLDEASKPAEIPFPNSFVSNYDRFIGKNIEVPRKFEAISTSCNFGRINL</sequence>
<comment type="caution">
    <text evidence="3">The sequence shown here is derived from an EMBL/GenBank/DDBJ whole genome shotgun (WGS) entry which is preliminary data.</text>
</comment>
<dbReference type="AlphaFoldDB" id="A0A2P4QVX3"/>
<protein>
    <submittedName>
        <fullName evidence="3">NADP-dependent oxidoreductase domain-containing protein</fullName>
    </submittedName>
</protein>
<dbReference type="CDD" id="cd19080">
    <property type="entry name" value="AKR_AKR9A_9B"/>
    <property type="match status" value="1"/>
</dbReference>
<dbReference type="FunFam" id="3.20.20.100:FF:000004">
    <property type="entry name" value="Oxidoreductase, aldo/keto reductase"/>
    <property type="match status" value="1"/>
</dbReference>
<evidence type="ECO:0000256" key="1">
    <source>
        <dbReference type="ARBA" id="ARBA00023002"/>
    </source>
</evidence>
<evidence type="ECO:0000259" key="2">
    <source>
        <dbReference type="Pfam" id="PF00248"/>
    </source>
</evidence>
<dbReference type="EMBL" id="AUPC02000009">
    <property type="protein sequence ID" value="POG81796.1"/>
    <property type="molecule type" value="Genomic_DNA"/>
</dbReference>
<dbReference type="VEuPathDB" id="FungiDB:RhiirFUN_000772"/>
<dbReference type="SUPFAM" id="SSF51430">
    <property type="entry name" value="NAD(P)-linked oxidoreductase"/>
    <property type="match status" value="1"/>
</dbReference>
<dbReference type="Pfam" id="PF00248">
    <property type="entry name" value="Aldo_ket_red"/>
    <property type="match status" value="1"/>
</dbReference>
<dbReference type="GO" id="GO:0005829">
    <property type="term" value="C:cytosol"/>
    <property type="evidence" value="ECO:0007669"/>
    <property type="project" value="TreeGrafter"/>
</dbReference>
<dbReference type="InterPro" id="IPR050523">
    <property type="entry name" value="AKR_Detox_Biosynth"/>
</dbReference>
<evidence type="ECO:0000313" key="4">
    <source>
        <dbReference type="Proteomes" id="UP000018888"/>
    </source>
</evidence>
<dbReference type="InterPro" id="IPR036812">
    <property type="entry name" value="NAD(P)_OxRdtase_dom_sf"/>
</dbReference>
<proteinExistence type="predicted"/>
<organism evidence="3 4">
    <name type="scientific">Rhizophagus irregularis (strain DAOM 181602 / DAOM 197198 / MUCL 43194)</name>
    <name type="common">Arbuscular mycorrhizal fungus</name>
    <name type="synonym">Glomus intraradices</name>
    <dbReference type="NCBI Taxonomy" id="747089"/>
    <lineage>
        <taxon>Eukaryota</taxon>
        <taxon>Fungi</taxon>
        <taxon>Fungi incertae sedis</taxon>
        <taxon>Mucoromycota</taxon>
        <taxon>Glomeromycotina</taxon>
        <taxon>Glomeromycetes</taxon>
        <taxon>Glomerales</taxon>
        <taxon>Glomeraceae</taxon>
        <taxon>Rhizophagus</taxon>
    </lineage>
</organism>
<feature type="domain" description="NADP-dependent oxidoreductase" evidence="2">
    <location>
        <begin position="109"/>
        <end position="414"/>
    </location>
</feature>
<reference evidence="3 4" key="1">
    <citation type="journal article" date="2013" name="Proc. Natl. Acad. Sci. U.S.A.">
        <title>Genome of an arbuscular mycorrhizal fungus provides insight into the oldest plant symbiosis.</title>
        <authorList>
            <person name="Tisserant E."/>
            <person name="Malbreil M."/>
            <person name="Kuo A."/>
            <person name="Kohler A."/>
            <person name="Symeonidi A."/>
            <person name="Balestrini R."/>
            <person name="Charron P."/>
            <person name="Duensing N."/>
            <person name="Frei Dit Frey N."/>
            <person name="Gianinazzi-Pearson V."/>
            <person name="Gilbert L.B."/>
            <person name="Handa Y."/>
            <person name="Herr J.R."/>
            <person name="Hijri M."/>
            <person name="Koul R."/>
            <person name="Kawaguchi M."/>
            <person name="Krajinski F."/>
            <person name="Lammers P.J."/>
            <person name="Masclaux F.G."/>
            <person name="Murat C."/>
            <person name="Morin E."/>
            <person name="Ndikumana S."/>
            <person name="Pagni M."/>
            <person name="Petitpierre D."/>
            <person name="Requena N."/>
            <person name="Rosikiewicz P."/>
            <person name="Riley R."/>
            <person name="Saito K."/>
            <person name="San Clemente H."/>
            <person name="Shapiro H."/>
            <person name="van Tuinen D."/>
            <person name="Becard G."/>
            <person name="Bonfante P."/>
            <person name="Paszkowski U."/>
            <person name="Shachar-Hill Y.Y."/>
            <person name="Tuskan G.A."/>
            <person name="Young P.W."/>
            <person name="Sanders I.R."/>
            <person name="Henrissat B."/>
            <person name="Rensing S.A."/>
            <person name="Grigoriev I.V."/>
            <person name="Corradi N."/>
            <person name="Roux C."/>
            <person name="Martin F."/>
        </authorList>
    </citation>
    <scope>NUCLEOTIDE SEQUENCE [LARGE SCALE GENOMIC DNA]</scope>
    <source>
        <strain evidence="3 4">DAOM 197198</strain>
    </source>
</reference>
<evidence type="ECO:0000313" key="3">
    <source>
        <dbReference type="EMBL" id="POG81796.1"/>
    </source>
</evidence>
<keyword evidence="1" id="KW-0560">Oxidoreductase</keyword>
<keyword evidence="4" id="KW-1185">Reference proteome</keyword>
<name>A0A2P4QVX3_RHIID</name>
<gene>
    <name evidence="3" type="ORF">GLOIN_2v1834906</name>
</gene>
<dbReference type="Proteomes" id="UP000018888">
    <property type="component" value="Unassembled WGS sequence"/>
</dbReference>
<accession>A0A2P4QVX3</accession>
<dbReference type="GO" id="GO:0016491">
    <property type="term" value="F:oxidoreductase activity"/>
    <property type="evidence" value="ECO:0007669"/>
    <property type="project" value="UniProtKB-KW"/>
</dbReference>
<dbReference type="Gene3D" id="3.20.20.100">
    <property type="entry name" value="NADP-dependent oxidoreductase domain"/>
    <property type="match status" value="1"/>
</dbReference>
<dbReference type="InterPro" id="IPR023210">
    <property type="entry name" value="NADP_OxRdtase_dom"/>
</dbReference>
<dbReference type="PANTHER" id="PTHR43364:SF4">
    <property type="entry name" value="NAD(P)-LINKED OXIDOREDUCTASE SUPERFAMILY PROTEIN"/>
    <property type="match status" value="1"/>
</dbReference>
<reference evidence="3 4" key="2">
    <citation type="journal article" date="2018" name="New Phytol.">
        <title>High intraspecific genome diversity in the model arbuscular mycorrhizal symbiont Rhizophagus irregularis.</title>
        <authorList>
            <person name="Chen E.C.H."/>
            <person name="Morin E."/>
            <person name="Beaudet D."/>
            <person name="Noel J."/>
            <person name="Yildirir G."/>
            <person name="Ndikumana S."/>
            <person name="Charron P."/>
            <person name="St-Onge C."/>
            <person name="Giorgi J."/>
            <person name="Kruger M."/>
            <person name="Marton T."/>
            <person name="Ropars J."/>
            <person name="Grigoriev I.V."/>
            <person name="Hainaut M."/>
            <person name="Henrissat B."/>
            <person name="Roux C."/>
            <person name="Martin F."/>
            <person name="Corradi N."/>
        </authorList>
    </citation>
    <scope>NUCLEOTIDE SEQUENCE [LARGE SCALE GENOMIC DNA]</scope>
    <source>
        <strain evidence="3 4">DAOM 197198</strain>
    </source>
</reference>